<dbReference type="AlphaFoldDB" id="A0A1J1IB33"/>
<evidence type="ECO:0000313" key="2">
    <source>
        <dbReference type="Proteomes" id="UP000183832"/>
    </source>
</evidence>
<name>A0A1J1IB33_9DIPT</name>
<dbReference type="EMBL" id="CVRI01000047">
    <property type="protein sequence ID" value="CRK97419.1"/>
    <property type="molecule type" value="Genomic_DNA"/>
</dbReference>
<reference evidence="1 2" key="1">
    <citation type="submission" date="2015-04" db="EMBL/GenBank/DDBJ databases">
        <authorList>
            <person name="Syromyatnikov M.Y."/>
            <person name="Popov V.N."/>
        </authorList>
    </citation>
    <scope>NUCLEOTIDE SEQUENCE [LARGE SCALE GENOMIC DNA]</scope>
</reference>
<dbReference type="Proteomes" id="UP000183832">
    <property type="component" value="Unassembled WGS sequence"/>
</dbReference>
<organism evidence="1 2">
    <name type="scientific">Clunio marinus</name>
    <dbReference type="NCBI Taxonomy" id="568069"/>
    <lineage>
        <taxon>Eukaryota</taxon>
        <taxon>Metazoa</taxon>
        <taxon>Ecdysozoa</taxon>
        <taxon>Arthropoda</taxon>
        <taxon>Hexapoda</taxon>
        <taxon>Insecta</taxon>
        <taxon>Pterygota</taxon>
        <taxon>Neoptera</taxon>
        <taxon>Endopterygota</taxon>
        <taxon>Diptera</taxon>
        <taxon>Nematocera</taxon>
        <taxon>Chironomoidea</taxon>
        <taxon>Chironomidae</taxon>
        <taxon>Clunio</taxon>
    </lineage>
</organism>
<proteinExistence type="predicted"/>
<gene>
    <name evidence="1" type="ORF">CLUMA_CG010808</name>
</gene>
<keyword evidence="2" id="KW-1185">Reference proteome</keyword>
<evidence type="ECO:0000313" key="1">
    <source>
        <dbReference type="EMBL" id="CRK97419.1"/>
    </source>
</evidence>
<protein>
    <submittedName>
        <fullName evidence="1">CLUMA_CG010808, isoform A</fullName>
    </submittedName>
</protein>
<sequence length="68" mass="8110">MNGERIQRSAERQGMMRFLSLLLNKKPLREGLRPQTLLENFPALKTLHQDQHTTIVYEFPFHIYMSTH</sequence>
<accession>A0A1J1IB33</accession>